<dbReference type="AlphaFoldDB" id="A0A1N7LTD9"/>
<evidence type="ECO:0008006" key="4">
    <source>
        <dbReference type="Google" id="ProtNLM"/>
    </source>
</evidence>
<keyword evidence="1" id="KW-0732">Signal</keyword>
<feature type="signal peptide" evidence="1">
    <location>
        <begin position="1"/>
        <end position="19"/>
    </location>
</feature>
<feature type="chain" id="PRO_5012568834" description="Excalibur calcium-binding domain-containing protein" evidence="1">
    <location>
        <begin position="20"/>
        <end position="244"/>
    </location>
</feature>
<evidence type="ECO:0000256" key="1">
    <source>
        <dbReference type="SAM" id="SignalP"/>
    </source>
</evidence>
<reference evidence="3" key="1">
    <citation type="submission" date="2017-01" db="EMBL/GenBank/DDBJ databases">
        <authorList>
            <person name="Varghese N."/>
            <person name="Submissions S."/>
        </authorList>
    </citation>
    <scope>NUCLEOTIDE SEQUENCE [LARGE SCALE GENOMIC DNA]</scope>
    <source>
        <strain evidence="3">DSM 29430</strain>
    </source>
</reference>
<gene>
    <name evidence="2" type="ORF">SAMN05421759_103141</name>
</gene>
<proteinExistence type="predicted"/>
<protein>
    <recommendedName>
        <fullName evidence="4">Excalibur calcium-binding domain-containing protein</fullName>
    </recommendedName>
</protein>
<dbReference type="Proteomes" id="UP000186684">
    <property type="component" value="Unassembled WGS sequence"/>
</dbReference>
<name>A0A1N7LTD9_9RHOB</name>
<dbReference type="EMBL" id="FTOQ01000003">
    <property type="protein sequence ID" value="SIS77106.1"/>
    <property type="molecule type" value="Genomic_DNA"/>
</dbReference>
<dbReference type="RefSeq" id="WP_076446683.1">
    <property type="nucleotide sequence ID" value="NZ_FTOQ01000003.1"/>
</dbReference>
<sequence length="244" mass="25223">MRRLTPTTLTILTCLGLAACSPSVPDSGAGVGFDNYDNYDPNRRAAVDAQLQGRTNVQPPAGGFGTSGSAAGTGTGGGGDVAEMAARALGTETNSGATPIQASPSNPAPQVVSNNVGISGEQDFDAVSGERSIEQDAALIAQNRAQYQVIQPGAVPQRQGNEGPNIVAYALQTTNAVGQPLYRRSTFASKEKEARNCRAYASDDLAQEAFLAAGGPEKDREGLDADGDGFACRWNPSVFRSVRG</sequence>
<organism evidence="2 3">
    <name type="scientific">Roseivivax lentus</name>
    <dbReference type="NCBI Taxonomy" id="633194"/>
    <lineage>
        <taxon>Bacteria</taxon>
        <taxon>Pseudomonadati</taxon>
        <taxon>Pseudomonadota</taxon>
        <taxon>Alphaproteobacteria</taxon>
        <taxon>Rhodobacterales</taxon>
        <taxon>Roseobacteraceae</taxon>
        <taxon>Roseivivax</taxon>
    </lineage>
</organism>
<dbReference type="PROSITE" id="PS51257">
    <property type="entry name" value="PROKAR_LIPOPROTEIN"/>
    <property type="match status" value="1"/>
</dbReference>
<dbReference type="OrthoDB" id="7951357at2"/>
<accession>A0A1N7LTD9</accession>
<dbReference type="STRING" id="633194.SAMN05421759_103141"/>
<keyword evidence="3" id="KW-1185">Reference proteome</keyword>
<evidence type="ECO:0000313" key="3">
    <source>
        <dbReference type="Proteomes" id="UP000186684"/>
    </source>
</evidence>
<evidence type="ECO:0000313" key="2">
    <source>
        <dbReference type="EMBL" id="SIS77106.1"/>
    </source>
</evidence>